<feature type="chain" id="PRO_5004725294" evidence="9">
    <location>
        <begin position="26"/>
        <end position="783"/>
    </location>
</feature>
<evidence type="ECO:0000256" key="6">
    <source>
        <dbReference type="ARBA" id="ARBA00023136"/>
    </source>
</evidence>
<evidence type="ECO:0000256" key="3">
    <source>
        <dbReference type="ARBA" id="ARBA00022475"/>
    </source>
</evidence>
<comment type="subcellular location">
    <subcellularLocation>
        <location evidence="1">Cell membrane</location>
        <topology evidence="1">Multi-pass membrane protein</topology>
    </subcellularLocation>
</comment>
<dbReference type="AlphaFoldDB" id="V4R0J6"/>
<evidence type="ECO:0000256" key="7">
    <source>
        <dbReference type="SAM" id="MobiDB-lite"/>
    </source>
</evidence>
<evidence type="ECO:0000313" key="14">
    <source>
        <dbReference type="EMBL" id="ESR25512.1"/>
    </source>
</evidence>
<dbReference type="SUPFAM" id="SSF50182">
    <property type="entry name" value="Sm-like ribonucleoproteins"/>
    <property type="match status" value="1"/>
</dbReference>
<feature type="domain" description="Mechanosensitive ion channel transmembrane helices 2/3" evidence="12">
    <location>
        <begin position="521"/>
        <end position="561"/>
    </location>
</feature>
<evidence type="ECO:0000256" key="8">
    <source>
        <dbReference type="SAM" id="Phobius"/>
    </source>
</evidence>
<feature type="transmembrane region" description="Helical" evidence="8">
    <location>
        <begin position="271"/>
        <end position="293"/>
    </location>
</feature>
<dbReference type="PANTHER" id="PTHR30460:SF0">
    <property type="entry name" value="MODERATE CONDUCTANCE MECHANOSENSITIVE CHANNEL YBIO"/>
    <property type="match status" value="1"/>
</dbReference>
<feature type="transmembrane region" description="Helical" evidence="8">
    <location>
        <begin position="150"/>
        <end position="168"/>
    </location>
</feature>
<dbReference type="InterPro" id="IPR023408">
    <property type="entry name" value="MscS_beta-dom_sf"/>
</dbReference>
<evidence type="ECO:0000313" key="15">
    <source>
        <dbReference type="Proteomes" id="UP000017819"/>
    </source>
</evidence>
<dbReference type="PANTHER" id="PTHR30460">
    <property type="entry name" value="MODERATE CONDUCTANCE MECHANOSENSITIVE CHANNEL YBIO"/>
    <property type="match status" value="1"/>
</dbReference>
<feature type="transmembrane region" description="Helical" evidence="8">
    <location>
        <begin position="468"/>
        <end position="495"/>
    </location>
</feature>
<proteinExistence type="inferred from homology"/>
<dbReference type="Gene3D" id="3.30.70.100">
    <property type="match status" value="1"/>
</dbReference>
<dbReference type="RefSeq" id="WP_023431766.1">
    <property type="nucleotide sequence ID" value="NZ_AWXZ01000019.1"/>
</dbReference>
<feature type="transmembrane region" description="Helical" evidence="8">
    <location>
        <begin position="542"/>
        <end position="560"/>
    </location>
</feature>
<evidence type="ECO:0000256" key="5">
    <source>
        <dbReference type="ARBA" id="ARBA00022989"/>
    </source>
</evidence>
<dbReference type="InterPro" id="IPR011014">
    <property type="entry name" value="MscS_channel_TM-2"/>
</dbReference>
<dbReference type="eggNOG" id="COG0668">
    <property type="taxonomic scope" value="Bacteria"/>
</dbReference>
<dbReference type="Pfam" id="PF00924">
    <property type="entry name" value="MS_channel_2nd"/>
    <property type="match status" value="1"/>
</dbReference>
<feature type="transmembrane region" description="Helical" evidence="8">
    <location>
        <begin position="436"/>
        <end position="456"/>
    </location>
</feature>
<evidence type="ECO:0000256" key="1">
    <source>
        <dbReference type="ARBA" id="ARBA00004651"/>
    </source>
</evidence>
<feature type="transmembrane region" description="Helical" evidence="8">
    <location>
        <begin position="516"/>
        <end position="536"/>
    </location>
</feature>
<feature type="region of interest" description="Disordered" evidence="7">
    <location>
        <begin position="28"/>
        <end position="47"/>
    </location>
</feature>
<feature type="transmembrane region" description="Helical" evidence="8">
    <location>
        <begin position="188"/>
        <end position="212"/>
    </location>
</feature>
<keyword evidence="6 8" id="KW-0472">Membrane</keyword>
<dbReference type="PATRIC" id="fig|631454.5.peg.1605"/>
<reference evidence="14 15" key="1">
    <citation type="journal article" date="2014" name="Genome Announc.">
        <title>Draft Genome Sequence of Lutibaculum baratangense Strain AMV1T, Isolated from a Mud Volcano in Andamans, India.</title>
        <authorList>
            <person name="Singh A."/>
            <person name="Sreenivas A."/>
            <person name="Sathyanarayana Reddy G."/>
            <person name="Pinnaka A.K."/>
            <person name="Shivaji S."/>
        </authorList>
    </citation>
    <scope>NUCLEOTIDE SEQUENCE [LARGE SCALE GENOMIC DNA]</scope>
    <source>
        <strain evidence="14 15">AMV1</strain>
    </source>
</reference>
<keyword evidence="9" id="KW-0732">Signal</keyword>
<dbReference type="InterPro" id="IPR010920">
    <property type="entry name" value="LSM_dom_sf"/>
</dbReference>
<feature type="transmembrane region" description="Helical" evidence="8">
    <location>
        <begin position="232"/>
        <end position="251"/>
    </location>
</feature>
<dbReference type="Gene3D" id="2.30.30.60">
    <property type="match status" value="1"/>
</dbReference>
<dbReference type="SUPFAM" id="SSF82689">
    <property type="entry name" value="Mechanosensitive channel protein MscS (YggB), C-terminal domain"/>
    <property type="match status" value="1"/>
</dbReference>
<name>V4R0J6_9HYPH</name>
<feature type="transmembrane region" description="Helical" evidence="8">
    <location>
        <begin position="345"/>
        <end position="370"/>
    </location>
</feature>
<evidence type="ECO:0000259" key="10">
    <source>
        <dbReference type="Pfam" id="PF00924"/>
    </source>
</evidence>
<protein>
    <submittedName>
        <fullName evidence="14">Potassium efflux system KefA protein</fullName>
    </submittedName>
</protein>
<gene>
    <name evidence="14" type="ORF">N177_1624</name>
</gene>
<feature type="signal peptide" evidence="9">
    <location>
        <begin position="1"/>
        <end position="25"/>
    </location>
</feature>
<dbReference type="Pfam" id="PF25392">
    <property type="entry name" value="MS_channel_TM1"/>
    <property type="match status" value="1"/>
</dbReference>
<feature type="domain" description="Mechanosensitive ion channel MscS" evidence="10">
    <location>
        <begin position="563"/>
        <end position="625"/>
    </location>
</feature>
<comment type="caution">
    <text evidence="14">The sequence shown here is derived from an EMBL/GenBank/DDBJ whole genome shotgun (WGS) entry which is preliminary data.</text>
</comment>
<comment type="similarity">
    <text evidence="2">Belongs to the MscS (TC 1.A.23) family.</text>
</comment>
<keyword evidence="3" id="KW-1003">Cell membrane</keyword>
<evidence type="ECO:0000259" key="12">
    <source>
        <dbReference type="Pfam" id="PF21088"/>
    </source>
</evidence>
<feature type="domain" description="Moderate conductance mechanosensitive channel YbiO-like transmembrane helix 1" evidence="13">
    <location>
        <begin position="383"/>
        <end position="461"/>
    </location>
</feature>
<dbReference type="InterPro" id="IPR049278">
    <property type="entry name" value="MS_channel_C"/>
</dbReference>
<evidence type="ECO:0000259" key="11">
    <source>
        <dbReference type="Pfam" id="PF21082"/>
    </source>
</evidence>
<feature type="domain" description="Mechanosensitive ion channel MscS C-terminal" evidence="11">
    <location>
        <begin position="633"/>
        <end position="719"/>
    </location>
</feature>
<organism evidence="14 15">
    <name type="scientific">Lutibaculum baratangense AMV1</name>
    <dbReference type="NCBI Taxonomy" id="631454"/>
    <lineage>
        <taxon>Bacteria</taxon>
        <taxon>Pseudomonadati</taxon>
        <taxon>Pseudomonadota</taxon>
        <taxon>Alphaproteobacteria</taxon>
        <taxon>Hyphomicrobiales</taxon>
        <taxon>Tepidamorphaceae</taxon>
        <taxon>Lutibaculum</taxon>
    </lineage>
</organism>
<evidence type="ECO:0000256" key="9">
    <source>
        <dbReference type="SAM" id="SignalP"/>
    </source>
</evidence>
<dbReference type="Gene3D" id="1.10.287.1260">
    <property type="match status" value="1"/>
</dbReference>
<sequence length="783" mass="84180">MRRLCLILACIAVVLGLGTTLPAFAQSPFSPQSPEAAEEPAGEAPARLPADSVRVLVDTIEDPDSRAALLELLRQVAAGTEETDAAAAASSVEVEEPTQATRVADGLSDYAQAIAETATDLTQRALSSFRGLTGVATGRIAVDWERFGDAALRLAIVAGVTFAAYYLVRLFARRLFDAVARAAGGRTFVGTLVGLVVLAVVDEAAVLFAWAAGYVFALTTGEAGGININQSLFLNAFLVVETIKVVLRMILSPTRGELRIIGMSDKAAGYWYFWTSRLVGLIGYGFLLFVPIVNINVSFFAGRGLRMLIALLATGMAIFVILHSRREVAGAIQRFGHRMGSFGRSAAAVLARLWHAAAILYVLVFFVIWLSRPGEALSYMISATLQSFAAIVLAAIVMALISRMITGGISLPEDVKARLPLLESRLNRLVPTILKVVRFVLLALVVLAILHAWRVIDVLAWADDEAGAAFLGGLTSAAIVALVATAIWLAMSSWIDYRLNPSFGKVPTARERTLLSLFKNAFTIAVILFGSMIALSEIGVDIGPLLAGAGVLGLAIGFGAQKLVQDIITGIFIQFENAMNEGDVVAVGGISGVVEKLTVRSVSLRDIDGIYHLIPFSSVDSVSNFMRGFGYHKAEIGVAYRENIADVKAHMHIAFDRLMETEHGPKILEPLDMHGVTEFADSAVMVRARIKTRPGDQWAVGRAYNEILKEVFDEASIEIPFPHMTLWWGEDKKGDAPPLRVRRARDTEAAALPAEPTEPEGEARQSTPDVGTEHSADVTGREG</sequence>
<dbReference type="InterPro" id="IPR057485">
    <property type="entry name" value="YbiO-like_TM1"/>
</dbReference>
<dbReference type="GO" id="GO:0005886">
    <property type="term" value="C:plasma membrane"/>
    <property type="evidence" value="ECO:0007669"/>
    <property type="project" value="UniProtKB-SubCell"/>
</dbReference>
<keyword evidence="5 8" id="KW-1133">Transmembrane helix</keyword>
<evidence type="ECO:0000256" key="2">
    <source>
        <dbReference type="ARBA" id="ARBA00008017"/>
    </source>
</evidence>
<dbReference type="InterPro" id="IPR011066">
    <property type="entry name" value="MscS_channel_C_sf"/>
</dbReference>
<keyword evidence="4 8" id="KW-0812">Transmembrane</keyword>
<dbReference type="GO" id="GO:0008381">
    <property type="term" value="F:mechanosensitive monoatomic ion channel activity"/>
    <property type="evidence" value="ECO:0007669"/>
    <property type="project" value="InterPro"/>
</dbReference>
<feature type="compositionally biased region" description="Basic and acidic residues" evidence="7">
    <location>
        <begin position="771"/>
        <end position="783"/>
    </location>
</feature>
<dbReference type="InterPro" id="IPR006685">
    <property type="entry name" value="MscS_channel_2nd"/>
</dbReference>
<dbReference type="Pfam" id="PF21082">
    <property type="entry name" value="MS_channel_3rd"/>
    <property type="match status" value="1"/>
</dbReference>
<dbReference type="Proteomes" id="UP000017819">
    <property type="component" value="Unassembled WGS sequence"/>
</dbReference>
<dbReference type="InterPro" id="IPR045276">
    <property type="entry name" value="YbiO_bact"/>
</dbReference>
<dbReference type="SUPFAM" id="SSF82861">
    <property type="entry name" value="Mechanosensitive channel protein MscS (YggB), transmembrane region"/>
    <property type="match status" value="1"/>
</dbReference>
<accession>V4R0J6</accession>
<keyword evidence="15" id="KW-1185">Reference proteome</keyword>
<dbReference type="OrthoDB" id="9814206at2"/>
<feature type="transmembrane region" description="Helical" evidence="8">
    <location>
        <begin position="376"/>
        <end position="401"/>
    </location>
</feature>
<feature type="transmembrane region" description="Helical" evidence="8">
    <location>
        <begin position="305"/>
        <end position="324"/>
    </location>
</feature>
<evidence type="ECO:0000256" key="4">
    <source>
        <dbReference type="ARBA" id="ARBA00022692"/>
    </source>
</evidence>
<feature type="region of interest" description="Disordered" evidence="7">
    <location>
        <begin position="737"/>
        <end position="783"/>
    </location>
</feature>
<dbReference type="InterPro" id="IPR049142">
    <property type="entry name" value="MS_channel_1st"/>
</dbReference>
<dbReference type="EMBL" id="AWXZ01000019">
    <property type="protein sequence ID" value="ESR25512.1"/>
    <property type="molecule type" value="Genomic_DNA"/>
</dbReference>
<evidence type="ECO:0000259" key="13">
    <source>
        <dbReference type="Pfam" id="PF25392"/>
    </source>
</evidence>
<dbReference type="STRING" id="631454.N177_1624"/>
<dbReference type="Pfam" id="PF21088">
    <property type="entry name" value="MS_channel_1st"/>
    <property type="match status" value="1"/>
</dbReference>